<name>A0A0K1P7N4_9MOLU</name>
<dbReference type="Pfam" id="PF07992">
    <property type="entry name" value="Pyr_redox_2"/>
    <property type="match status" value="1"/>
</dbReference>
<feature type="binding site" evidence="5">
    <location>
        <position position="32"/>
    </location>
    <ligand>
        <name>FAD</name>
        <dbReference type="ChEBI" id="CHEBI:57692"/>
    </ligand>
</feature>
<dbReference type="PRINTS" id="PR00368">
    <property type="entry name" value="FADPNR"/>
</dbReference>
<dbReference type="STRING" id="216946.STURO_v1c09530"/>
<evidence type="ECO:0000256" key="5">
    <source>
        <dbReference type="HAMAP-Rule" id="MF_01685"/>
    </source>
</evidence>
<dbReference type="EMBL" id="CP012328">
    <property type="protein sequence ID" value="AKU80204.1"/>
    <property type="molecule type" value="Genomic_DNA"/>
</dbReference>
<organism evidence="7 8">
    <name type="scientific">Spiroplasma turonicum</name>
    <dbReference type="NCBI Taxonomy" id="216946"/>
    <lineage>
        <taxon>Bacteria</taxon>
        <taxon>Bacillati</taxon>
        <taxon>Mycoplasmatota</taxon>
        <taxon>Mollicutes</taxon>
        <taxon>Entomoplasmatales</taxon>
        <taxon>Spiroplasmataceae</taxon>
        <taxon>Spiroplasma</taxon>
    </lineage>
</organism>
<dbReference type="OrthoDB" id="9806179at2"/>
<dbReference type="KEGG" id="stur:STURON_00958"/>
<dbReference type="GO" id="GO:0004324">
    <property type="term" value="F:ferredoxin-NADP+ reductase activity"/>
    <property type="evidence" value="ECO:0007669"/>
    <property type="project" value="UniProtKB-UniRule"/>
</dbReference>
<dbReference type="HAMAP" id="MF_01685">
    <property type="entry name" value="FENR2"/>
    <property type="match status" value="1"/>
</dbReference>
<comment type="cofactor">
    <cofactor evidence="5">
        <name>FAD</name>
        <dbReference type="ChEBI" id="CHEBI:57692"/>
    </cofactor>
    <text evidence="5">Binds 1 FAD per subunit.</text>
</comment>
<evidence type="ECO:0000313" key="7">
    <source>
        <dbReference type="EMBL" id="AKU80204.1"/>
    </source>
</evidence>
<protein>
    <recommendedName>
        <fullName evidence="5">Ferredoxin--NADP reductase</fullName>
        <shortName evidence="5">FNR</shortName>
        <shortName evidence="5">Fd-NADP(+) reductase</shortName>
        <ecNumber evidence="5">1.18.1.2</ecNumber>
    </recommendedName>
</protein>
<evidence type="ECO:0000313" key="8">
    <source>
        <dbReference type="Proteomes" id="UP000067243"/>
    </source>
</evidence>
<keyword evidence="2 5" id="KW-0274">FAD</keyword>
<evidence type="ECO:0000256" key="4">
    <source>
        <dbReference type="ARBA" id="ARBA00023002"/>
    </source>
</evidence>
<dbReference type="Gene3D" id="3.50.50.60">
    <property type="entry name" value="FAD/NAD(P)-binding domain"/>
    <property type="match status" value="2"/>
</dbReference>
<proteinExistence type="inferred from homology"/>
<accession>A0A0K1P7N4</accession>
<evidence type="ECO:0000259" key="6">
    <source>
        <dbReference type="Pfam" id="PF07992"/>
    </source>
</evidence>
<comment type="similarity">
    <text evidence="5">Belongs to the ferredoxin--NADP reductase type 2 family.</text>
</comment>
<keyword evidence="4 5" id="KW-0560">Oxidoreductase</keyword>
<dbReference type="GO" id="GO:0050660">
    <property type="term" value="F:flavin adenine dinucleotide binding"/>
    <property type="evidence" value="ECO:0007669"/>
    <property type="project" value="UniProtKB-UniRule"/>
</dbReference>
<dbReference type="RefSeq" id="WP_075048765.1">
    <property type="nucleotide sequence ID" value="NZ_CP012328.1"/>
</dbReference>
<evidence type="ECO:0000256" key="3">
    <source>
        <dbReference type="ARBA" id="ARBA00022857"/>
    </source>
</evidence>
<evidence type="ECO:0000256" key="2">
    <source>
        <dbReference type="ARBA" id="ARBA00022827"/>
    </source>
</evidence>
<dbReference type="InterPro" id="IPR023753">
    <property type="entry name" value="FAD/NAD-binding_dom"/>
</dbReference>
<dbReference type="PATRIC" id="fig|216946.3.peg.990"/>
<keyword evidence="8" id="KW-1185">Reference proteome</keyword>
<feature type="binding site" evidence="5">
    <location>
        <position position="87"/>
    </location>
    <ligand>
        <name>FAD</name>
        <dbReference type="ChEBI" id="CHEBI:57692"/>
    </ligand>
</feature>
<feature type="binding site" evidence="5">
    <location>
        <position position="13"/>
    </location>
    <ligand>
        <name>FAD</name>
        <dbReference type="ChEBI" id="CHEBI:57692"/>
    </ligand>
</feature>
<dbReference type="PANTHER" id="PTHR48105">
    <property type="entry name" value="THIOREDOXIN REDUCTASE 1-RELATED-RELATED"/>
    <property type="match status" value="1"/>
</dbReference>
<gene>
    <name evidence="7" type="primary">ycgT</name>
    <name evidence="7" type="ORF">STURON_00958</name>
</gene>
<keyword evidence="1 5" id="KW-0285">Flavoprotein</keyword>
<comment type="catalytic activity">
    <reaction evidence="5">
        <text>2 reduced [2Fe-2S]-[ferredoxin] + NADP(+) + H(+) = 2 oxidized [2Fe-2S]-[ferredoxin] + NADPH</text>
        <dbReference type="Rhea" id="RHEA:20125"/>
        <dbReference type="Rhea" id="RHEA-COMP:10000"/>
        <dbReference type="Rhea" id="RHEA-COMP:10001"/>
        <dbReference type="ChEBI" id="CHEBI:15378"/>
        <dbReference type="ChEBI" id="CHEBI:33737"/>
        <dbReference type="ChEBI" id="CHEBI:33738"/>
        <dbReference type="ChEBI" id="CHEBI:57783"/>
        <dbReference type="ChEBI" id="CHEBI:58349"/>
        <dbReference type="EC" id="1.18.1.2"/>
    </reaction>
</comment>
<comment type="caution">
    <text evidence="5">Lacks conserved residue(s) required for the propagation of feature annotation.</text>
</comment>
<reference evidence="7 8" key="1">
    <citation type="journal article" date="2015" name="Genome Announc.">
        <title>Complete Genome Sequence of Spiroplasma turonicum Strain Tab4cT, a Parasite of a Horse Fly, Haematopota sp. (Diptera: Tabanidae).</title>
        <authorList>
            <person name="Davis R.E."/>
            <person name="Shao J."/>
            <person name="Zhao Y."/>
            <person name="Gasparich G.E."/>
            <person name="Gaynor B.J."/>
            <person name="Donofrio N."/>
        </authorList>
    </citation>
    <scope>NUCLEOTIDE SEQUENCE [LARGE SCALE GENOMIC DNA]</scope>
    <source>
        <strain evidence="7 8">Tab4c</strain>
    </source>
</reference>
<dbReference type="GO" id="GO:0050661">
    <property type="term" value="F:NADP binding"/>
    <property type="evidence" value="ECO:0007669"/>
    <property type="project" value="UniProtKB-UniRule"/>
</dbReference>
<dbReference type="InterPro" id="IPR022890">
    <property type="entry name" value="Fd--NADP_Rdtase_type_2"/>
</dbReference>
<feature type="domain" description="FAD/NAD(P)-binding" evidence="6">
    <location>
        <begin position="4"/>
        <end position="300"/>
    </location>
</feature>
<dbReference type="Proteomes" id="UP000067243">
    <property type="component" value="Chromosome"/>
</dbReference>
<dbReference type="InterPro" id="IPR036188">
    <property type="entry name" value="FAD/NAD-bd_sf"/>
</dbReference>
<dbReference type="SUPFAM" id="SSF51905">
    <property type="entry name" value="FAD/NAD(P)-binding domain"/>
    <property type="match status" value="1"/>
</dbReference>
<feature type="binding site" evidence="5">
    <location>
        <position position="45"/>
    </location>
    <ligand>
        <name>FAD</name>
        <dbReference type="ChEBI" id="CHEBI:57692"/>
    </ligand>
</feature>
<keyword evidence="3 5" id="KW-0521">NADP</keyword>
<dbReference type="PRINTS" id="PR00469">
    <property type="entry name" value="PNDRDTASEII"/>
</dbReference>
<dbReference type="AlphaFoldDB" id="A0A0K1P7N4"/>
<dbReference type="EC" id="1.18.1.2" evidence="5"/>
<dbReference type="InterPro" id="IPR050097">
    <property type="entry name" value="Ferredoxin-NADP_redctase_2"/>
</dbReference>
<sequence>MVKDLLIVGCGPTGLYAWKIANNFNLTGDIIDINNTYGGQVTLMYPDKDIYNLPAIKSIKGKDAVKEMYDSIDHTIESFNEHFNTFIKDIIVLNDNNQNMFKVTFSNDQTFTYKTILFTDGMGTYTPITLLEKNYKNIYYKIENLNDFKNINVVVFGGGDSAIDNANILSEVANSVKLIHRRDEFRTLQGDIKNTINKNIEILTPFIFDEVINENNNNITKFKVKNVNDEKINKEIEVDKLVVYFGSKIKHLAYDGLELIKGNLDRIIVNQKMEASLQGIYAAGDCCDYDGKIRNLVSCVYEALTAIVNIDKKLKNKKLLNKGW</sequence>
<feature type="binding site" evidence="5">
    <location>
        <position position="40"/>
    </location>
    <ligand>
        <name>FAD</name>
        <dbReference type="ChEBI" id="CHEBI:57692"/>
    </ligand>
</feature>
<comment type="subunit">
    <text evidence="5">Homodimer.</text>
</comment>
<feature type="binding site" evidence="5">
    <location>
        <position position="285"/>
    </location>
    <ligand>
        <name>FAD</name>
        <dbReference type="ChEBI" id="CHEBI:57692"/>
    </ligand>
</feature>
<evidence type="ECO:0000256" key="1">
    <source>
        <dbReference type="ARBA" id="ARBA00022630"/>
    </source>
</evidence>